<evidence type="ECO:0000256" key="11">
    <source>
        <dbReference type="PIRSR" id="PIRSR001492-1"/>
    </source>
</evidence>
<dbReference type="SUPFAM" id="SSF64158">
    <property type="entry name" value="2,3-Bisphosphoglycerate-independent phosphoglycerate mutase, substrate-binding domain"/>
    <property type="match status" value="1"/>
</dbReference>
<feature type="binding site" evidence="10 13">
    <location>
        <position position="12"/>
    </location>
    <ligand>
        <name>Mn(2+)</name>
        <dbReference type="ChEBI" id="CHEBI:29035"/>
        <label>2</label>
    </ligand>
</feature>
<feature type="domain" description="BPG-independent PGAM N-terminal" evidence="15">
    <location>
        <begin position="82"/>
        <end position="294"/>
    </location>
</feature>
<keyword evidence="5 10" id="KW-0479">Metal-binding</keyword>
<protein>
    <recommendedName>
        <fullName evidence="9 10">2,3-bisphosphoglycerate-independent phosphoglycerate mutase</fullName>
        <shortName evidence="10">BPG-independent PGAM</shortName>
        <shortName evidence="10">Phosphoglyceromutase</shortName>
        <shortName evidence="10">iPGM</shortName>
        <ecNumber evidence="4 10">5.4.2.12</ecNumber>
    </recommendedName>
</protein>
<dbReference type="InterPro" id="IPR005995">
    <property type="entry name" value="Pgm_bpd_ind"/>
</dbReference>
<evidence type="ECO:0000256" key="2">
    <source>
        <dbReference type="ARBA" id="ARBA00004798"/>
    </source>
</evidence>
<evidence type="ECO:0000256" key="9">
    <source>
        <dbReference type="ARBA" id="ARBA00071648"/>
    </source>
</evidence>
<dbReference type="NCBIfam" id="TIGR01307">
    <property type="entry name" value="pgm_bpd_ind"/>
    <property type="match status" value="1"/>
</dbReference>
<comment type="similarity">
    <text evidence="3 10">Belongs to the BPG-independent phosphoglycerate mutase family.</text>
</comment>
<feature type="binding site" evidence="10 12">
    <location>
        <position position="191"/>
    </location>
    <ligand>
        <name>substrate</name>
    </ligand>
</feature>
<evidence type="ECO:0000256" key="13">
    <source>
        <dbReference type="PIRSR" id="PIRSR001492-3"/>
    </source>
</evidence>
<evidence type="ECO:0000256" key="6">
    <source>
        <dbReference type="ARBA" id="ARBA00023152"/>
    </source>
</evidence>
<evidence type="ECO:0000313" key="17">
    <source>
        <dbReference type="Proteomes" id="UP000198558"/>
    </source>
</evidence>
<dbReference type="FunFam" id="3.40.1450.10:FF:000001">
    <property type="entry name" value="2,3-bisphosphoglycerate-independent phosphoglycerate mutase"/>
    <property type="match status" value="1"/>
</dbReference>
<dbReference type="InterPro" id="IPR006124">
    <property type="entry name" value="Metalloenzyme"/>
</dbReference>
<dbReference type="GeneID" id="78287690"/>
<comment type="cofactor">
    <cofactor evidence="10">
        <name>Mn(2+)</name>
        <dbReference type="ChEBI" id="CHEBI:29035"/>
    </cofactor>
    <text evidence="10">Binds 2 manganese ions per subunit.</text>
</comment>
<dbReference type="GO" id="GO:0004619">
    <property type="term" value="F:phosphoglycerate mutase activity"/>
    <property type="evidence" value="ECO:0007669"/>
    <property type="project" value="UniProtKB-UniRule"/>
</dbReference>
<comment type="catalytic activity">
    <reaction evidence="1 10">
        <text>(2R)-2-phosphoglycerate = (2R)-3-phosphoglycerate</text>
        <dbReference type="Rhea" id="RHEA:15901"/>
        <dbReference type="ChEBI" id="CHEBI:58272"/>
        <dbReference type="ChEBI" id="CHEBI:58289"/>
        <dbReference type="EC" id="5.4.2.12"/>
    </reaction>
</comment>
<organism evidence="16 17">
    <name type="scientific">Thomasclavelia cocleata</name>
    <dbReference type="NCBI Taxonomy" id="69824"/>
    <lineage>
        <taxon>Bacteria</taxon>
        <taxon>Bacillati</taxon>
        <taxon>Bacillota</taxon>
        <taxon>Erysipelotrichia</taxon>
        <taxon>Erysipelotrichales</taxon>
        <taxon>Coprobacillaceae</taxon>
        <taxon>Thomasclavelia</taxon>
    </lineage>
</organism>
<keyword evidence="7 10" id="KW-0464">Manganese</keyword>
<feature type="binding site" evidence="10 12">
    <location>
        <begin position="257"/>
        <end position="260"/>
    </location>
    <ligand>
        <name>substrate</name>
    </ligand>
</feature>
<feature type="active site" description="Phosphoserine intermediate" evidence="10 11">
    <location>
        <position position="62"/>
    </location>
</feature>
<feature type="binding site" evidence="10 12">
    <location>
        <position position="331"/>
    </location>
    <ligand>
        <name>substrate</name>
    </ligand>
</feature>
<dbReference type="RefSeq" id="WP_092352461.1">
    <property type="nucleotide sequence ID" value="NZ_FOIN01000004.1"/>
</dbReference>
<feature type="binding site" evidence="10 13">
    <location>
        <position position="457"/>
    </location>
    <ligand>
        <name>Mn(2+)</name>
        <dbReference type="ChEBI" id="CHEBI:29035"/>
        <label>1</label>
    </ligand>
</feature>
<keyword evidence="17" id="KW-1185">Reference proteome</keyword>
<evidence type="ECO:0000259" key="15">
    <source>
        <dbReference type="Pfam" id="PF06415"/>
    </source>
</evidence>
<feature type="binding site" evidence="10 13">
    <location>
        <position position="402"/>
    </location>
    <ligand>
        <name>Mn(2+)</name>
        <dbReference type="ChEBI" id="CHEBI:29035"/>
        <label>1</label>
    </ligand>
</feature>
<dbReference type="InterPro" id="IPR011258">
    <property type="entry name" value="BPG-indep_PGM_N"/>
</dbReference>
<feature type="binding site" evidence="10 13">
    <location>
        <position position="440"/>
    </location>
    <ligand>
        <name>Mn(2+)</name>
        <dbReference type="ChEBI" id="CHEBI:29035"/>
        <label>2</label>
    </ligand>
</feature>
<accession>A0A1I0CZ37</accession>
<dbReference type="SUPFAM" id="SSF53649">
    <property type="entry name" value="Alkaline phosphatase-like"/>
    <property type="match status" value="1"/>
</dbReference>
<dbReference type="PANTHER" id="PTHR31637:SF0">
    <property type="entry name" value="2,3-BISPHOSPHOGLYCERATE-INDEPENDENT PHOSPHOGLYCERATE MUTASE"/>
    <property type="match status" value="1"/>
</dbReference>
<dbReference type="Gene3D" id="3.40.1450.10">
    <property type="entry name" value="BPG-independent phosphoglycerate mutase, domain B"/>
    <property type="match status" value="1"/>
</dbReference>
<feature type="binding site" evidence="10 12">
    <location>
        <position position="123"/>
    </location>
    <ligand>
        <name>substrate</name>
    </ligand>
</feature>
<evidence type="ECO:0000256" key="5">
    <source>
        <dbReference type="ARBA" id="ARBA00022723"/>
    </source>
</evidence>
<dbReference type="GO" id="GO:0030145">
    <property type="term" value="F:manganese ion binding"/>
    <property type="evidence" value="ECO:0007669"/>
    <property type="project" value="UniProtKB-UniRule"/>
</dbReference>
<keyword evidence="8 10" id="KW-0413">Isomerase</keyword>
<dbReference type="GO" id="GO:0006096">
    <property type="term" value="P:glycolytic process"/>
    <property type="evidence" value="ECO:0007669"/>
    <property type="project" value="UniProtKB-UniRule"/>
</dbReference>
<dbReference type="Proteomes" id="UP000198558">
    <property type="component" value="Unassembled WGS sequence"/>
</dbReference>
<dbReference type="PANTHER" id="PTHR31637">
    <property type="entry name" value="2,3-BISPHOSPHOGLYCERATE-INDEPENDENT PHOSPHOGLYCERATE MUTASE"/>
    <property type="match status" value="1"/>
</dbReference>
<dbReference type="HAMAP" id="MF_01038">
    <property type="entry name" value="GpmI"/>
    <property type="match status" value="1"/>
</dbReference>
<comment type="pathway">
    <text evidence="2 10">Carbohydrate degradation; glycolysis; pyruvate from D-glyceraldehyde 3-phosphate: step 3/5.</text>
</comment>
<dbReference type="InterPro" id="IPR036646">
    <property type="entry name" value="PGAM_B_sf"/>
</dbReference>
<feature type="binding site" evidence="10 13">
    <location>
        <position position="62"/>
    </location>
    <ligand>
        <name>Mn(2+)</name>
        <dbReference type="ChEBI" id="CHEBI:29035"/>
        <label>2</label>
    </ligand>
</feature>
<keyword evidence="6 10" id="KW-0324">Glycolysis</keyword>
<evidence type="ECO:0000313" key="16">
    <source>
        <dbReference type="EMBL" id="SET24927.1"/>
    </source>
</evidence>
<reference evidence="17" key="1">
    <citation type="submission" date="2016-10" db="EMBL/GenBank/DDBJ databases">
        <authorList>
            <person name="Varghese N."/>
            <person name="Submissions S."/>
        </authorList>
    </citation>
    <scope>NUCLEOTIDE SEQUENCE [LARGE SCALE GENOMIC DNA]</scope>
    <source>
        <strain evidence="17">DSM 1551</strain>
    </source>
</reference>
<evidence type="ECO:0000256" key="10">
    <source>
        <dbReference type="HAMAP-Rule" id="MF_01038"/>
    </source>
</evidence>
<dbReference type="GO" id="GO:0006007">
    <property type="term" value="P:glucose catabolic process"/>
    <property type="evidence" value="ECO:0007669"/>
    <property type="project" value="InterPro"/>
</dbReference>
<evidence type="ECO:0000256" key="8">
    <source>
        <dbReference type="ARBA" id="ARBA00023235"/>
    </source>
</evidence>
<feature type="binding site" evidence="10 13">
    <location>
        <position position="439"/>
    </location>
    <ligand>
        <name>Mn(2+)</name>
        <dbReference type="ChEBI" id="CHEBI:29035"/>
        <label>2</label>
    </ligand>
</feature>
<sequence>MKKRPIVLCILDGYGLSNRIDGNAVKLANTPNIDDLMMIYPTTTIKASGMPVGLPDGQMGNSEVGHLNIGAGRTVYQSLTLINKAVEDGTFYKNEEFLKAINNAKENNTKLHIWGLLSNGGVHSSNEHIYALLKLAKEEGLEKVYVHAFLDGRDVAPDSGVDFVKELADKIEEIGIGQIATVSGRYYAMDRDKRFDRVELAFDAIVNHKGESFDCPVQYVKDSYEKETFDEFVIPGYNKNVDGQVTDGDSVIFANFRPDRAIQLSTVMTNEGFYDYAFNNVPKNLTFVCMMKYADSVNGTIAFELPKLTNTLGDYLSAKGMKQLRIAETEKYAHVTFFFDGGVDKEIEGATRVLVNSPKVATYDLQPEMSAYEVKDKLIEELDKDIHDVVIVNFANCDMVGHTGIIPAAIKAVSVVDECVGAVYDKILELGGTMLITADHGNSEMLLDEDNNPFTAHTTNEVPLILTNSHLELKEDGKLGDLAPTILQLLGLEIPAEMDGESLIK</sequence>
<name>A0A1I0CZ37_9FIRM</name>
<dbReference type="OrthoDB" id="9800863at2"/>
<dbReference type="AlphaFoldDB" id="A0A1I0CZ37"/>
<evidence type="ECO:0000256" key="12">
    <source>
        <dbReference type="PIRSR" id="PIRSR001492-2"/>
    </source>
</evidence>
<dbReference type="PIRSF" id="PIRSF001492">
    <property type="entry name" value="IPGAM"/>
    <property type="match status" value="1"/>
</dbReference>
<feature type="domain" description="Metalloenzyme" evidence="14">
    <location>
        <begin position="5"/>
        <end position="493"/>
    </location>
</feature>
<evidence type="ECO:0000256" key="1">
    <source>
        <dbReference type="ARBA" id="ARBA00000370"/>
    </source>
</evidence>
<dbReference type="Gene3D" id="3.40.720.10">
    <property type="entry name" value="Alkaline Phosphatase, subunit A"/>
    <property type="match status" value="1"/>
</dbReference>
<feature type="binding site" evidence="10 13">
    <location>
        <position position="398"/>
    </location>
    <ligand>
        <name>Mn(2+)</name>
        <dbReference type="ChEBI" id="CHEBI:29035"/>
        <label>1</label>
    </ligand>
</feature>
<evidence type="ECO:0000256" key="4">
    <source>
        <dbReference type="ARBA" id="ARBA00012026"/>
    </source>
</evidence>
<feature type="binding site" evidence="10 12">
    <location>
        <begin position="153"/>
        <end position="154"/>
    </location>
    <ligand>
        <name>substrate</name>
    </ligand>
</feature>
<dbReference type="Pfam" id="PF01676">
    <property type="entry name" value="Metalloenzyme"/>
    <property type="match status" value="1"/>
</dbReference>
<dbReference type="UniPathway" id="UPA00109">
    <property type="reaction ID" value="UER00186"/>
</dbReference>
<evidence type="ECO:0000259" key="14">
    <source>
        <dbReference type="Pfam" id="PF01676"/>
    </source>
</evidence>
<dbReference type="Pfam" id="PF06415">
    <property type="entry name" value="iPGM_N"/>
    <property type="match status" value="1"/>
</dbReference>
<evidence type="ECO:0000256" key="3">
    <source>
        <dbReference type="ARBA" id="ARBA00008819"/>
    </source>
</evidence>
<dbReference type="EC" id="5.4.2.12" evidence="4 10"/>
<dbReference type="GO" id="GO:0005829">
    <property type="term" value="C:cytosol"/>
    <property type="evidence" value="ECO:0007669"/>
    <property type="project" value="TreeGrafter"/>
</dbReference>
<feature type="binding site" evidence="10 12">
    <location>
        <position position="185"/>
    </location>
    <ligand>
        <name>substrate</name>
    </ligand>
</feature>
<dbReference type="CDD" id="cd16010">
    <property type="entry name" value="iPGM"/>
    <property type="match status" value="1"/>
</dbReference>
<gene>
    <name evidence="10" type="primary">gpmI</name>
    <name evidence="16" type="ORF">SAMN04489758_10470</name>
</gene>
<proteinExistence type="inferred from homology"/>
<dbReference type="InterPro" id="IPR017850">
    <property type="entry name" value="Alkaline_phosphatase_core_sf"/>
</dbReference>
<dbReference type="EMBL" id="FOIN01000004">
    <property type="protein sequence ID" value="SET24927.1"/>
    <property type="molecule type" value="Genomic_DNA"/>
</dbReference>
<evidence type="ECO:0000256" key="7">
    <source>
        <dbReference type="ARBA" id="ARBA00023211"/>
    </source>
</evidence>
<comment type="function">
    <text evidence="10">Catalyzes the interconversion of 2-phosphoglycerate and 3-phosphoglycerate.</text>
</comment>
<comment type="subunit">
    <text evidence="10">Monomer.</text>
</comment>